<keyword evidence="2" id="KW-1185">Reference proteome</keyword>
<dbReference type="Gene3D" id="1.10.10.10">
    <property type="entry name" value="Winged helix-like DNA-binding domain superfamily/Winged helix DNA-binding domain"/>
    <property type="match status" value="1"/>
</dbReference>
<organism evidence="1 2">
    <name type="scientific">Gemmata algarum</name>
    <dbReference type="NCBI Taxonomy" id="2975278"/>
    <lineage>
        <taxon>Bacteria</taxon>
        <taxon>Pseudomonadati</taxon>
        <taxon>Planctomycetota</taxon>
        <taxon>Planctomycetia</taxon>
        <taxon>Gemmatales</taxon>
        <taxon>Gemmataceae</taxon>
        <taxon>Gemmata</taxon>
    </lineage>
</organism>
<dbReference type="PANTHER" id="PTHR33221:SF13">
    <property type="entry name" value="TRANSCRIPTIONAL REGULATOR-RELATED"/>
    <property type="match status" value="1"/>
</dbReference>
<dbReference type="EMBL" id="JAXBLV010000045">
    <property type="protein sequence ID" value="MDY3558681.1"/>
    <property type="molecule type" value="Genomic_DNA"/>
</dbReference>
<dbReference type="PROSITE" id="PS51197">
    <property type="entry name" value="HTH_RRF2_2"/>
    <property type="match status" value="1"/>
</dbReference>
<dbReference type="InterPro" id="IPR030489">
    <property type="entry name" value="TR_Rrf2-type_CS"/>
</dbReference>
<dbReference type="Proteomes" id="UP001272242">
    <property type="component" value="Unassembled WGS sequence"/>
</dbReference>
<protein>
    <submittedName>
        <fullName evidence="1">Rrf2 family transcriptional regulator</fullName>
    </submittedName>
</protein>
<evidence type="ECO:0000313" key="2">
    <source>
        <dbReference type="Proteomes" id="UP001272242"/>
    </source>
</evidence>
<dbReference type="InterPro" id="IPR036390">
    <property type="entry name" value="WH_DNA-bd_sf"/>
</dbReference>
<reference evidence="2" key="1">
    <citation type="journal article" date="2023" name="Mar. Drugs">
        <title>Gemmata algarum, a Novel Planctomycete Isolated from an Algal Mat, Displays Antimicrobial Activity.</title>
        <authorList>
            <person name="Kumar G."/>
            <person name="Kallscheuer N."/>
            <person name="Kashif M."/>
            <person name="Ahamad S."/>
            <person name="Jagadeeshwari U."/>
            <person name="Pannikurungottu S."/>
            <person name="Haufschild T."/>
            <person name="Kabuu M."/>
            <person name="Sasikala C."/>
            <person name="Jogler C."/>
            <person name="Ramana C."/>
        </authorList>
    </citation>
    <scope>NUCLEOTIDE SEQUENCE [LARGE SCALE GENOMIC DNA]</scope>
    <source>
        <strain evidence="2">JC673</strain>
    </source>
</reference>
<name>A0ABU5ETM7_9BACT</name>
<sequence>MFSRTVEYALRAVVHLAHEAPKARTTAQIAEATQVPKDYLSKILQGLAKKGIVDTQRGVGGGVSLTKPPHDLTILDVVNAVEPIERIATCPLNLPNHGPNLCPLHKRMDAAMALVEEAFRGSTLAEVLADPTSNSVPLCDGTGAVQSLRVRTSE</sequence>
<dbReference type="RefSeq" id="WP_261187199.1">
    <property type="nucleotide sequence ID" value="NZ_JAXBLV010000045.1"/>
</dbReference>
<evidence type="ECO:0000313" key="1">
    <source>
        <dbReference type="EMBL" id="MDY3558681.1"/>
    </source>
</evidence>
<dbReference type="NCBIfam" id="TIGR00738">
    <property type="entry name" value="rrf2_super"/>
    <property type="match status" value="1"/>
</dbReference>
<dbReference type="Pfam" id="PF02082">
    <property type="entry name" value="Rrf2"/>
    <property type="match status" value="1"/>
</dbReference>
<gene>
    <name evidence="1" type="ORF">R5W23_005823</name>
</gene>
<dbReference type="InterPro" id="IPR000944">
    <property type="entry name" value="Tscrpt_reg_Rrf2"/>
</dbReference>
<dbReference type="InterPro" id="IPR036388">
    <property type="entry name" value="WH-like_DNA-bd_sf"/>
</dbReference>
<accession>A0ABU5ETM7</accession>
<dbReference type="PROSITE" id="PS01332">
    <property type="entry name" value="HTH_RRF2_1"/>
    <property type="match status" value="1"/>
</dbReference>
<proteinExistence type="predicted"/>
<comment type="caution">
    <text evidence="1">The sequence shown here is derived from an EMBL/GenBank/DDBJ whole genome shotgun (WGS) entry which is preliminary data.</text>
</comment>
<dbReference type="PANTHER" id="PTHR33221">
    <property type="entry name" value="WINGED HELIX-TURN-HELIX TRANSCRIPTIONAL REGULATOR, RRF2 FAMILY"/>
    <property type="match status" value="1"/>
</dbReference>
<dbReference type="SUPFAM" id="SSF46785">
    <property type="entry name" value="Winged helix' DNA-binding domain"/>
    <property type="match status" value="1"/>
</dbReference>